<reference evidence="1 2" key="1">
    <citation type="submission" date="2009-01" db="EMBL/GenBank/DDBJ databases">
        <authorList>
            <person name="Fulton L."/>
            <person name="Clifton S."/>
            <person name="Fulton B."/>
            <person name="Xu J."/>
            <person name="Minx P."/>
            <person name="Pepin K.H."/>
            <person name="Johnson M."/>
            <person name="Bhonagiri V."/>
            <person name="Nash W.E."/>
            <person name="Mardis E.R."/>
            <person name="Wilson R.K."/>
        </authorList>
    </citation>
    <scope>NUCLEOTIDE SEQUENCE [LARGE SCALE GENOMIC DNA]</scope>
    <source>
        <strain evidence="2">DSM 10507 / JCM 14656 / S5a33</strain>
    </source>
</reference>
<keyword evidence="2" id="KW-1185">Reference proteome</keyword>
<dbReference type="EMBL" id="ACBZ01000158">
    <property type="protein sequence ID" value="EEG48231.1"/>
    <property type="molecule type" value="Genomic_DNA"/>
</dbReference>
<dbReference type="Proteomes" id="UP000003100">
    <property type="component" value="Unassembled WGS sequence"/>
</dbReference>
<organism evidence="1 2">
    <name type="scientific">Blautia hydrogenotrophica (strain DSM 10507 / JCM 14656 / S5a33)</name>
    <name type="common">Ruminococcus hydrogenotrophicus</name>
    <dbReference type="NCBI Taxonomy" id="476272"/>
    <lineage>
        <taxon>Bacteria</taxon>
        <taxon>Bacillati</taxon>
        <taxon>Bacillota</taxon>
        <taxon>Clostridia</taxon>
        <taxon>Lachnospirales</taxon>
        <taxon>Lachnospiraceae</taxon>
        <taxon>Blautia</taxon>
    </lineage>
</organism>
<evidence type="ECO:0008006" key="3">
    <source>
        <dbReference type="Google" id="ProtNLM"/>
    </source>
</evidence>
<evidence type="ECO:0000313" key="2">
    <source>
        <dbReference type="Proteomes" id="UP000003100"/>
    </source>
</evidence>
<protein>
    <recommendedName>
        <fullName evidence="3">Phage protein</fullName>
    </recommendedName>
</protein>
<sequence>MKSFSEVNQLTIPEFNLLMEAVKLQQIDKDYRNHLQAFLNYSVKAQKKIGRNKTRPIFTKFQKFYDYEKELEKARGTVKSRFAEASKFLRGGKTRG</sequence>
<gene>
    <name evidence="1" type="ORF">RUMHYD_02862</name>
</gene>
<dbReference type="HOGENOM" id="CLU_160625_2_1_9"/>
<name>C0CPR1_BLAHS</name>
<accession>C0CPR1</accession>
<proteinExistence type="predicted"/>
<reference evidence="1 2" key="2">
    <citation type="submission" date="2009-02" db="EMBL/GenBank/DDBJ databases">
        <title>Draft genome sequence of Blautia hydrogenotrophica DSM 10507 (Ruminococcus hydrogenotrophicus DSM 10507).</title>
        <authorList>
            <person name="Sudarsanam P."/>
            <person name="Ley R."/>
            <person name="Guruge J."/>
            <person name="Turnbaugh P.J."/>
            <person name="Mahowald M."/>
            <person name="Liep D."/>
            <person name="Gordon J."/>
        </authorList>
    </citation>
    <scope>NUCLEOTIDE SEQUENCE [LARGE SCALE GENOMIC DNA]</scope>
    <source>
        <strain evidence="2">DSM 10507 / JCM 14656 / S5a33</strain>
    </source>
</reference>
<dbReference type="PATRIC" id="fig|476272.21.peg.996"/>
<comment type="caution">
    <text evidence="1">The sequence shown here is derived from an EMBL/GenBank/DDBJ whole genome shotgun (WGS) entry which is preliminary data.</text>
</comment>
<evidence type="ECO:0000313" key="1">
    <source>
        <dbReference type="EMBL" id="EEG48231.1"/>
    </source>
</evidence>
<dbReference type="eggNOG" id="ENOG5033BHZ">
    <property type="taxonomic scope" value="Bacteria"/>
</dbReference>
<dbReference type="AlphaFoldDB" id="C0CPR1"/>